<evidence type="ECO:0000256" key="1">
    <source>
        <dbReference type="SAM" id="MobiDB-lite"/>
    </source>
</evidence>
<dbReference type="EMBL" id="WWBZ02000001">
    <property type="protein sequence ID" value="KAF4314111.1"/>
    <property type="molecule type" value="Genomic_DNA"/>
</dbReference>
<comment type="caution">
    <text evidence="2">The sequence shown here is derived from an EMBL/GenBank/DDBJ whole genome shotgun (WGS) entry which is preliminary data.</text>
</comment>
<feature type="region of interest" description="Disordered" evidence="1">
    <location>
        <begin position="82"/>
        <end position="142"/>
    </location>
</feature>
<dbReference type="AlphaFoldDB" id="A0A8H4NCM1"/>
<sequence length="142" mass="15678">MLAIASRIQSRRNLDTYSRLEWSINEILQLQRLAHEELGVGTWHGGAEAIPFTDSRERLATLDIGNLDHPRLQVPPTNFDEVLAQGDEAAGQAGPSPSEDHEAQKSAAAATTTEELHQEERPGNAVPYDSLNLNEERTSRIV</sequence>
<reference evidence="2" key="1">
    <citation type="submission" date="2020-04" db="EMBL/GenBank/DDBJ databases">
        <title>Genome Assembly and Annotation of Botryosphaeria dothidea sdau 11-99, a Latent Pathogen of Apple Fruit Ring Rot in China.</title>
        <authorList>
            <person name="Yu C."/>
            <person name="Diao Y."/>
            <person name="Lu Q."/>
            <person name="Zhao J."/>
            <person name="Cui S."/>
            <person name="Peng C."/>
            <person name="He B."/>
            <person name="Liu H."/>
        </authorList>
    </citation>
    <scope>NUCLEOTIDE SEQUENCE [LARGE SCALE GENOMIC DNA]</scope>
    <source>
        <strain evidence="2">Sdau11-99</strain>
    </source>
</reference>
<organism evidence="2 3">
    <name type="scientific">Botryosphaeria dothidea</name>
    <dbReference type="NCBI Taxonomy" id="55169"/>
    <lineage>
        <taxon>Eukaryota</taxon>
        <taxon>Fungi</taxon>
        <taxon>Dikarya</taxon>
        <taxon>Ascomycota</taxon>
        <taxon>Pezizomycotina</taxon>
        <taxon>Dothideomycetes</taxon>
        <taxon>Dothideomycetes incertae sedis</taxon>
        <taxon>Botryosphaeriales</taxon>
        <taxon>Botryosphaeriaceae</taxon>
        <taxon>Botryosphaeria</taxon>
    </lineage>
</organism>
<gene>
    <name evidence="2" type="ORF">GTA08_BOTSDO00119</name>
</gene>
<proteinExistence type="predicted"/>
<dbReference type="Proteomes" id="UP000572817">
    <property type="component" value="Unassembled WGS sequence"/>
</dbReference>
<protein>
    <submittedName>
        <fullName evidence="2">Cytochrome p450 protein</fullName>
    </submittedName>
</protein>
<evidence type="ECO:0000313" key="3">
    <source>
        <dbReference type="Proteomes" id="UP000572817"/>
    </source>
</evidence>
<name>A0A8H4NCM1_9PEZI</name>
<accession>A0A8H4NCM1</accession>
<evidence type="ECO:0000313" key="2">
    <source>
        <dbReference type="EMBL" id="KAF4314111.1"/>
    </source>
</evidence>
<dbReference type="OrthoDB" id="3540210at2759"/>
<keyword evidence="3" id="KW-1185">Reference proteome</keyword>